<comment type="caution">
    <text evidence="1">The sequence shown here is derived from an EMBL/GenBank/DDBJ whole genome shotgun (WGS) entry which is preliminary data.</text>
</comment>
<gene>
    <name evidence="1" type="ORF">E2C01_094493</name>
</gene>
<name>A0A5B7K0V0_PORTR</name>
<protein>
    <submittedName>
        <fullName evidence="1">Uncharacterized protein</fullName>
    </submittedName>
</protein>
<dbReference type="EMBL" id="VSRR010116945">
    <property type="protein sequence ID" value="MPC99097.1"/>
    <property type="molecule type" value="Genomic_DNA"/>
</dbReference>
<evidence type="ECO:0000313" key="1">
    <source>
        <dbReference type="EMBL" id="MPC99097.1"/>
    </source>
</evidence>
<dbReference type="AlphaFoldDB" id="A0A5B7K0V0"/>
<sequence>MCECLAERNELCDQIGQRSCVGRGVGV</sequence>
<keyword evidence="2" id="KW-1185">Reference proteome</keyword>
<dbReference type="Proteomes" id="UP000324222">
    <property type="component" value="Unassembled WGS sequence"/>
</dbReference>
<accession>A0A5B7K0V0</accession>
<evidence type="ECO:0000313" key="2">
    <source>
        <dbReference type="Proteomes" id="UP000324222"/>
    </source>
</evidence>
<organism evidence="1 2">
    <name type="scientific">Portunus trituberculatus</name>
    <name type="common">Swimming crab</name>
    <name type="synonym">Neptunus trituberculatus</name>
    <dbReference type="NCBI Taxonomy" id="210409"/>
    <lineage>
        <taxon>Eukaryota</taxon>
        <taxon>Metazoa</taxon>
        <taxon>Ecdysozoa</taxon>
        <taxon>Arthropoda</taxon>
        <taxon>Crustacea</taxon>
        <taxon>Multicrustacea</taxon>
        <taxon>Malacostraca</taxon>
        <taxon>Eumalacostraca</taxon>
        <taxon>Eucarida</taxon>
        <taxon>Decapoda</taxon>
        <taxon>Pleocyemata</taxon>
        <taxon>Brachyura</taxon>
        <taxon>Eubrachyura</taxon>
        <taxon>Portunoidea</taxon>
        <taxon>Portunidae</taxon>
        <taxon>Portuninae</taxon>
        <taxon>Portunus</taxon>
    </lineage>
</organism>
<proteinExistence type="predicted"/>
<reference evidence="1 2" key="1">
    <citation type="submission" date="2019-05" db="EMBL/GenBank/DDBJ databases">
        <title>Another draft genome of Portunus trituberculatus and its Hox gene families provides insights of decapod evolution.</title>
        <authorList>
            <person name="Jeong J.-H."/>
            <person name="Song I."/>
            <person name="Kim S."/>
            <person name="Choi T."/>
            <person name="Kim D."/>
            <person name="Ryu S."/>
            <person name="Kim W."/>
        </authorList>
    </citation>
    <scope>NUCLEOTIDE SEQUENCE [LARGE SCALE GENOMIC DNA]</scope>
    <source>
        <tissue evidence="1">Muscle</tissue>
    </source>
</reference>